<dbReference type="Proteomes" id="UP000504617">
    <property type="component" value="Unplaced"/>
</dbReference>
<reference evidence="8" key="1">
    <citation type="submission" date="2025-08" db="UniProtKB">
        <authorList>
            <consortium name="RefSeq"/>
        </authorList>
    </citation>
    <scope>IDENTIFICATION</scope>
    <source>
        <tissue evidence="8">Skeletal muscle</tissue>
    </source>
</reference>
<evidence type="ECO:0000313" key="7">
    <source>
        <dbReference type="Proteomes" id="UP000504617"/>
    </source>
</evidence>
<protein>
    <submittedName>
        <fullName evidence="8">Uncharacterized protein LOC106551921</fullName>
    </submittedName>
</protein>
<keyword evidence="7" id="KW-1185">Reference proteome</keyword>
<feature type="domain" description="C-type lectin" evidence="6">
    <location>
        <begin position="153"/>
        <end position="348"/>
    </location>
</feature>
<name>A0A6I9YPD7_9SAUR</name>
<dbReference type="PROSITE" id="PS50041">
    <property type="entry name" value="C_TYPE_LECTIN_2"/>
    <property type="match status" value="1"/>
</dbReference>
<organism evidence="7 8">
    <name type="scientific">Thamnophis sirtalis</name>
    <dbReference type="NCBI Taxonomy" id="35019"/>
    <lineage>
        <taxon>Eukaryota</taxon>
        <taxon>Metazoa</taxon>
        <taxon>Chordata</taxon>
        <taxon>Craniata</taxon>
        <taxon>Vertebrata</taxon>
        <taxon>Euteleostomi</taxon>
        <taxon>Lepidosauria</taxon>
        <taxon>Squamata</taxon>
        <taxon>Bifurcata</taxon>
        <taxon>Unidentata</taxon>
        <taxon>Episquamata</taxon>
        <taxon>Toxicofera</taxon>
        <taxon>Serpentes</taxon>
        <taxon>Colubroidea</taxon>
        <taxon>Colubridae</taxon>
        <taxon>Natricinae</taxon>
        <taxon>Thamnophis</taxon>
    </lineage>
</organism>
<dbReference type="InterPro" id="IPR016187">
    <property type="entry name" value="CTDL_fold"/>
</dbReference>
<dbReference type="OrthoDB" id="441660at2759"/>
<evidence type="ECO:0000259" key="6">
    <source>
        <dbReference type="PROSITE" id="PS50041"/>
    </source>
</evidence>
<dbReference type="GO" id="GO:0005576">
    <property type="term" value="C:extracellular region"/>
    <property type="evidence" value="ECO:0007669"/>
    <property type="project" value="UniProtKB-SubCell"/>
</dbReference>
<dbReference type="PANTHER" id="PTHR22803">
    <property type="entry name" value="MANNOSE, PHOSPHOLIPASE, LECTIN RECEPTOR RELATED"/>
    <property type="match status" value="1"/>
</dbReference>
<keyword evidence="5" id="KW-0472">Membrane</keyword>
<dbReference type="SUPFAM" id="SSF56436">
    <property type="entry name" value="C-type lectin-like"/>
    <property type="match status" value="1"/>
</dbReference>
<accession>A0A6I9YPD7</accession>
<dbReference type="RefSeq" id="XP_013925560.1">
    <property type="nucleotide sequence ID" value="XM_014070085.1"/>
</dbReference>
<feature type="region of interest" description="Disordered" evidence="4">
    <location>
        <begin position="91"/>
        <end position="110"/>
    </location>
</feature>
<evidence type="ECO:0000256" key="3">
    <source>
        <dbReference type="ARBA" id="ARBA00023157"/>
    </source>
</evidence>
<keyword evidence="3" id="KW-1015">Disulfide bond</keyword>
<evidence type="ECO:0000313" key="8">
    <source>
        <dbReference type="RefSeq" id="XP_013925560.1"/>
    </source>
</evidence>
<evidence type="ECO:0000256" key="4">
    <source>
        <dbReference type="SAM" id="MobiDB-lite"/>
    </source>
</evidence>
<dbReference type="InterPro" id="IPR050111">
    <property type="entry name" value="C-type_lectin/snaclec_domain"/>
</dbReference>
<dbReference type="Gene3D" id="3.10.100.10">
    <property type="entry name" value="Mannose-Binding Protein A, subunit A"/>
    <property type="match status" value="2"/>
</dbReference>
<dbReference type="GeneID" id="106551921"/>
<keyword evidence="5" id="KW-0812">Transmembrane</keyword>
<evidence type="ECO:0000256" key="5">
    <source>
        <dbReference type="SAM" id="Phobius"/>
    </source>
</evidence>
<proteinExistence type="predicted"/>
<keyword evidence="2" id="KW-0964">Secreted</keyword>
<feature type="transmembrane region" description="Helical" evidence="5">
    <location>
        <begin position="121"/>
        <end position="139"/>
    </location>
</feature>
<sequence>MDLKNISRQYDNVDNHIKAISGMSTSVDFRTPNASNAITFPFVVLYLNTVCPQAALMDSLKDRSGISLKDSGHLRCNMSPWVVYNCCSESKGASERDPAQLSTTSAHPGEEHRKVNQKMAFLTYISLCLLGIFFAGPFFQVEADTCVREWLQNQGNCYAYFDQKLTWHEAEILNYNIYPTILYLNHVYSLPTLSKSTLKVGAGKKEALASSARAHLASILTTAETLLVAEHVSTYQKELGNVWIGLHDVRQVRSSNLTLPLFMCSGTMFIDLPKSNRLLLNTSLIKTLIIIEKYYQSVFRQSSHSLKRISFPQTGKWRWADESTYNYKSWMNYQPDNYGNNEHCVELR</sequence>
<dbReference type="KEGG" id="tsr:106551921"/>
<comment type="subcellular location">
    <subcellularLocation>
        <location evidence="1">Secreted</location>
    </subcellularLocation>
</comment>
<evidence type="ECO:0000256" key="2">
    <source>
        <dbReference type="ARBA" id="ARBA00022525"/>
    </source>
</evidence>
<dbReference type="AlphaFoldDB" id="A0A6I9YPD7"/>
<keyword evidence="5" id="KW-1133">Transmembrane helix</keyword>
<evidence type="ECO:0000256" key="1">
    <source>
        <dbReference type="ARBA" id="ARBA00004613"/>
    </source>
</evidence>
<dbReference type="InterPro" id="IPR016186">
    <property type="entry name" value="C-type_lectin-like/link_sf"/>
</dbReference>
<gene>
    <name evidence="8" type="primary">LOC106551921</name>
</gene>
<dbReference type="InterPro" id="IPR001304">
    <property type="entry name" value="C-type_lectin-like"/>
</dbReference>